<dbReference type="PROSITE" id="PS50931">
    <property type="entry name" value="HTH_LYSR"/>
    <property type="match status" value="1"/>
</dbReference>
<sequence length="303" mass="34504">MLFDLNLYKVFFVVAQCKNISHASELLFVSQPAVSKSIKTLENSIKLTLFSRNSKGVNLTPEGEILFTHIEKAFKEIHLGENILEKLKNKEIGNINLGVSTTIGKSYFLPKFRNFSKEYSHFKINIINKPTLDTINLVKEDKLDLGIIASCKNEIPNEADLQFIKLCQMQDIFVANNTYLKKLNYKSIDDIFAHGSFMLLEKPNATREHIDEYFNKQDLKITPYIEASNMDFLIECAKTGLGITSIIKDFSLTDLEKGNLIEIPLEKKIPPRYIGIIYKNSTSLSIAAKTLIDFLKNEHAINM</sequence>
<name>A0A1S8MY30_CLOSA</name>
<dbReference type="STRING" id="169679.CSACC_26030"/>
<evidence type="ECO:0000256" key="3">
    <source>
        <dbReference type="ARBA" id="ARBA00023125"/>
    </source>
</evidence>
<dbReference type="Pfam" id="PF00126">
    <property type="entry name" value="HTH_1"/>
    <property type="match status" value="1"/>
</dbReference>
<feature type="domain" description="HTH lysR-type" evidence="5">
    <location>
        <begin position="3"/>
        <end position="60"/>
    </location>
</feature>
<keyword evidence="2" id="KW-0805">Transcription regulation</keyword>
<evidence type="ECO:0000259" key="5">
    <source>
        <dbReference type="PROSITE" id="PS50931"/>
    </source>
</evidence>
<protein>
    <submittedName>
        <fullName evidence="6">HTH-type transcriptional regulator CynR</fullName>
    </submittedName>
</protein>
<proteinExistence type="inferred from homology"/>
<dbReference type="PANTHER" id="PTHR30126">
    <property type="entry name" value="HTH-TYPE TRANSCRIPTIONAL REGULATOR"/>
    <property type="match status" value="1"/>
</dbReference>
<organism evidence="6 7">
    <name type="scientific">Clostridium saccharobutylicum</name>
    <dbReference type="NCBI Taxonomy" id="169679"/>
    <lineage>
        <taxon>Bacteria</taxon>
        <taxon>Bacillati</taxon>
        <taxon>Bacillota</taxon>
        <taxon>Clostridia</taxon>
        <taxon>Eubacteriales</taxon>
        <taxon>Clostridiaceae</taxon>
        <taxon>Clostridium</taxon>
    </lineage>
</organism>
<dbReference type="Pfam" id="PF03466">
    <property type="entry name" value="LysR_substrate"/>
    <property type="match status" value="1"/>
</dbReference>
<dbReference type="PRINTS" id="PR00039">
    <property type="entry name" value="HTHLYSR"/>
</dbReference>
<evidence type="ECO:0000256" key="4">
    <source>
        <dbReference type="ARBA" id="ARBA00023163"/>
    </source>
</evidence>
<dbReference type="AlphaFoldDB" id="A0A1S8MY30"/>
<dbReference type="InterPro" id="IPR036388">
    <property type="entry name" value="WH-like_DNA-bd_sf"/>
</dbReference>
<keyword evidence="3" id="KW-0238">DNA-binding</keyword>
<gene>
    <name evidence="6" type="primary">cynR_3</name>
    <name evidence="6" type="ORF">CLOSAC_33890</name>
</gene>
<dbReference type="SUPFAM" id="SSF53850">
    <property type="entry name" value="Periplasmic binding protein-like II"/>
    <property type="match status" value="1"/>
</dbReference>
<evidence type="ECO:0000256" key="1">
    <source>
        <dbReference type="ARBA" id="ARBA00009437"/>
    </source>
</evidence>
<reference evidence="6 7" key="1">
    <citation type="submission" date="2016-05" db="EMBL/GenBank/DDBJ databases">
        <title>Microbial solvent formation.</title>
        <authorList>
            <person name="Poehlein A."/>
            <person name="Montoya Solano J.D."/>
            <person name="Flitsch S."/>
            <person name="Krabben P."/>
            <person name="Duerre P."/>
            <person name="Daniel R."/>
        </authorList>
    </citation>
    <scope>NUCLEOTIDE SEQUENCE [LARGE SCALE GENOMIC DNA]</scope>
    <source>
        <strain evidence="6 7">L1-8</strain>
    </source>
</reference>
<dbReference type="InterPro" id="IPR005119">
    <property type="entry name" value="LysR_subst-bd"/>
</dbReference>
<dbReference type="PANTHER" id="PTHR30126:SF64">
    <property type="entry name" value="HTH-TYPE TRANSCRIPTIONAL REGULATOR CITR"/>
    <property type="match status" value="1"/>
</dbReference>
<dbReference type="FunFam" id="1.10.10.10:FF:000001">
    <property type="entry name" value="LysR family transcriptional regulator"/>
    <property type="match status" value="1"/>
</dbReference>
<evidence type="ECO:0000256" key="2">
    <source>
        <dbReference type="ARBA" id="ARBA00023015"/>
    </source>
</evidence>
<comment type="caution">
    <text evidence="6">The sequence shown here is derived from an EMBL/GenBank/DDBJ whole genome shotgun (WGS) entry which is preliminary data.</text>
</comment>
<dbReference type="EMBL" id="LZYZ01000007">
    <property type="protein sequence ID" value="OOM09109.1"/>
    <property type="molecule type" value="Genomic_DNA"/>
</dbReference>
<keyword evidence="4" id="KW-0804">Transcription</keyword>
<dbReference type="Gene3D" id="3.40.190.290">
    <property type="match status" value="1"/>
</dbReference>
<evidence type="ECO:0000313" key="6">
    <source>
        <dbReference type="EMBL" id="OOM09109.1"/>
    </source>
</evidence>
<comment type="similarity">
    <text evidence="1">Belongs to the LysR transcriptional regulatory family.</text>
</comment>
<dbReference type="CDD" id="cd05466">
    <property type="entry name" value="PBP2_LTTR_substrate"/>
    <property type="match status" value="1"/>
</dbReference>
<accession>A0A1S8MY30</accession>
<dbReference type="InterPro" id="IPR036390">
    <property type="entry name" value="WH_DNA-bd_sf"/>
</dbReference>
<dbReference type="Proteomes" id="UP000191154">
    <property type="component" value="Unassembled WGS sequence"/>
</dbReference>
<dbReference type="GO" id="GO:0000976">
    <property type="term" value="F:transcription cis-regulatory region binding"/>
    <property type="evidence" value="ECO:0007669"/>
    <property type="project" value="TreeGrafter"/>
</dbReference>
<dbReference type="RefSeq" id="WP_077866452.1">
    <property type="nucleotide sequence ID" value="NZ_LZYZ01000007.1"/>
</dbReference>
<dbReference type="SUPFAM" id="SSF46785">
    <property type="entry name" value="Winged helix' DNA-binding domain"/>
    <property type="match status" value="1"/>
</dbReference>
<dbReference type="GO" id="GO:0003700">
    <property type="term" value="F:DNA-binding transcription factor activity"/>
    <property type="evidence" value="ECO:0007669"/>
    <property type="project" value="InterPro"/>
</dbReference>
<evidence type="ECO:0000313" key="7">
    <source>
        <dbReference type="Proteomes" id="UP000191154"/>
    </source>
</evidence>
<dbReference type="InterPro" id="IPR000847">
    <property type="entry name" value="LysR_HTH_N"/>
</dbReference>
<dbReference type="Gene3D" id="1.10.10.10">
    <property type="entry name" value="Winged helix-like DNA-binding domain superfamily/Winged helix DNA-binding domain"/>
    <property type="match status" value="1"/>
</dbReference>